<evidence type="ECO:0000256" key="7">
    <source>
        <dbReference type="ARBA" id="ARBA00023163"/>
    </source>
</evidence>
<dbReference type="OrthoDB" id="498543at2759"/>
<evidence type="ECO:0000256" key="3">
    <source>
        <dbReference type="ARBA" id="ARBA00022705"/>
    </source>
</evidence>
<dbReference type="PANTHER" id="PTHR45849:SF1">
    <property type="entry name" value="FACT COMPLEX SUBUNIT SSRP1"/>
    <property type="match status" value="1"/>
</dbReference>
<keyword evidence="2 11" id="KW-0158">Chromosome</keyword>
<evidence type="ECO:0000256" key="4">
    <source>
        <dbReference type="ARBA" id="ARBA00022763"/>
    </source>
</evidence>
<dbReference type="Gene3D" id="2.30.29.150">
    <property type="match status" value="1"/>
</dbReference>
<dbReference type="InterPro" id="IPR011993">
    <property type="entry name" value="PH-like_dom_sf"/>
</dbReference>
<dbReference type="InterPro" id="IPR009071">
    <property type="entry name" value="HMG_box_dom"/>
</dbReference>
<evidence type="ECO:0000256" key="1">
    <source>
        <dbReference type="ARBA" id="ARBA00010060"/>
    </source>
</evidence>
<dbReference type="InterPro" id="IPR036910">
    <property type="entry name" value="HMG_box_dom_sf"/>
</dbReference>
<dbReference type="GO" id="GO:0006260">
    <property type="term" value="P:DNA replication"/>
    <property type="evidence" value="ECO:0007669"/>
    <property type="project" value="UniProtKB-KW"/>
</dbReference>
<comment type="caution">
    <text evidence="14">The sequence shown here is derived from an EMBL/GenBank/DDBJ whole genome shotgun (WGS) entry which is preliminary data.</text>
</comment>
<dbReference type="InterPro" id="IPR013719">
    <property type="entry name" value="RTT106/SPT16-like_middle_dom"/>
</dbReference>
<dbReference type="SUPFAM" id="SSF50729">
    <property type="entry name" value="PH domain-like"/>
    <property type="match status" value="1"/>
</dbReference>
<dbReference type="SMART" id="SM00398">
    <property type="entry name" value="HMG"/>
    <property type="match status" value="1"/>
</dbReference>
<dbReference type="InterPro" id="IPR048993">
    <property type="entry name" value="SSRP1-like_PH1"/>
</dbReference>
<keyword evidence="9 10" id="KW-0539">Nucleus</keyword>
<dbReference type="Pfam" id="PF21103">
    <property type="entry name" value="PH1_SSRP1-like"/>
    <property type="match status" value="1"/>
</dbReference>
<gene>
    <name evidence="14" type="ORF">PECAL_5P11250</name>
</gene>
<dbReference type="SMART" id="SM01287">
    <property type="entry name" value="Rtt106"/>
    <property type="match status" value="1"/>
</dbReference>
<dbReference type="EMBL" id="CAKKNE010000005">
    <property type="protein sequence ID" value="CAH0376530.1"/>
    <property type="molecule type" value="Genomic_DNA"/>
</dbReference>
<feature type="compositionally biased region" description="Acidic residues" evidence="12">
    <location>
        <begin position="515"/>
        <end position="536"/>
    </location>
</feature>
<sequence>MPSVFNNLRLEGAGRQGSLQIAGDGAAYTCRSGRSDGKVTAVKGVKRATWTVFGKYANVVLLDGDDGVLMRLDGFTAKNKEALRTDLQSIGVKLEDLEFCSSGANRGKHFFEAQGKRFVVEQTEPETEGKEPKTKRLFDLDLSRVSQCVVPTNTRAGAVPKEVSIQFNEDRREGAAEHQLVELRLYVPPGSGRDGDEENEDESDALRIQQQITQAANLKSVTGSLLAEFAPSEGVFVLPRGRYAVEMYADFFRMHGNMYDYKIAYSDVERFILLPRTDDVHYAFIVALDRPIRQGQQRYPHLVWQLKKTEAEIMVKLTEEQITSKYGANCGLKPELSGALYQLVARVFKVLSGKKVFTTGKFRSSDGRHAVSCSVKASTGQLYPLERSLAFIHKPTLIIKFEDISAVEFERFTGYGQSSATKNFDLKISTRGDGKEHTFTSIDRNEYKGLLEFLTAKGLKIRNLVETAAAENEARKRAMGLDGSSSDEDMPQRGPADSNDEDSPDEDFVAPKDASDDDDDDDDDDDEDGSGSDEEEEKPKKKKVRYTYMYRISRVPPPSQKKAKSPSPEKKKKKKKRKADEEESTKKPAKKAKKKKDPNAPKGKSSAFIFFGSATRAEIKAAHPDWSLGDVGRELGKRWKELTEDDKKPYHDLAAKDAERYKTEMEAYKAKQAADEE</sequence>
<dbReference type="SUPFAM" id="SSF47095">
    <property type="entry name" value="HMG-box"/>
    <property type="match status" value="1"/>
</dbReference>
<dbReference type="PRINTS" id="PR00887">
    <property type="entry name" value="SSRCOGNITION"/>
</dbReference>
<dbReference type="Pfam" id="PF03531">
    <property type="entry name" value="SSrecog"/>
    <property type="match status" value="1"/>
</dbReference>
<comment type="similarity">
    <text evidence="1 11">Belongs to the SSRP1 family.</text>
</comment>
<dbReference type="GO" id="GO:0006281">
    <property type="term" value="P:DNA repair"/>
    <property type="evidence" value="ECO:0007669"/>
    <property type="project" value="UniProtKB-KW"/>
</dbReference>
<evidence type="ECO:0000313" key="14">
    <source>
        <dbReference type="EMBL" id="CAH0376530.1"/>
    </source>
</evidence>
<dbReference type="PANTHER" id="PTHR45849">
    <property type="entry name" value="FACT COMPLEX SUBUNIT SSRP1"/>
    <property type="match status" value="1"/>
</dbReference>
<keyword evidence="4 11" id="KW-0227">DNA damage</keyword>
<feature type="domain" description="HMG box" evidence="13">
    <location>
        <begin position="601"/>
        <end position="669"/>
    </location>
</feature>
<evidence type="ECO:0000256" key="11">
    <source>
        <dbReference type="RuleBase" id="RU364013"/>
    </source>
</evidence>
<dbReference type="CDD" id="cd13230">
    <property type="entry name" value="PH1_SSRP1-like"/>
    <property type="match status" value="1"/>
</dbReference>
<reference evidence="14" key="1">
    <citation type="submission" date="2021-11" db="EMBL/GenBank/DDBJ databases">
        <authorList>
            <consortium name="Genoscope - CEA"/>
            <person name="William W."/>
        </authorList>
    </citation>
    <scope>NUCLEOTIDE SEQUENCE</scope>
</reference>
<organism evidence="14 15">
    <name type="scientific">Pelagomonas calceolata</name>
    <dbReference type="NCBI Taxonomy" id="35677"/>
    <lineage>
        <taxon>Eukaryota</taxon>
        <taxon>Sar</taxon>
        <taxon>Stramenopiles</taxon>
        <taxon>Ochrophyta</taxon>
        <taxon>Pelagophyceae</taxon>
        <taxon>Pelagomonadales</taxon>
        <taxon>Pelagomonadaceae</taxon>
        <taxon>Pelagomonas</taxon>
    </lineage>
</organism>
<evidence type="ECO:0000256" key="10">
    <source>
        <dbReference type="PROSITE-ProRule" id="PRU00267"/>
    </source>
</evidence>
<dbReference type="Pfam" id="PF08512">
    <property type="entry name" value="Rttp106-like_middle"/>
    <property type="match status" value="1"/>
</dbReference>
<dbReference type="InterPro" id="IPR050454">
    <property type="entry name" value="RTT106/SSRP1_HistChap/FACT"/>
</dbReference>
<evidence type="ECO:0000256" key="9">
    <source>
        <dbReference type="ARBA" id="ARBA00023242"/>
    </source>
</evidence>
<dbReference type="CDD" id="cd13231">
    <property type="entry name" value="PH2_SSRP1-like"/>
    <property type="match status" value="1"/>
</dbReference>
<comment type="function">
    <text evidence="11">Component of the FACT complex, a general chromatin factor that acts to reorganize nucleosomes. The FACT complex is involved in multiple processes that require DNA as a template such as mRNA elongation, DNA replication and DNA repair. During transcription elongation the FACT complex acts as a histone chaperone that both destabilizes and restores nucleosomal structure. It facilitates the passage of RNA polymerase II and transcription by promoting the dissociation of one histone H2A-H2B dimer from the nucleosome, then subsequently promotes the reestablishment of the nucleosome following the passage of RNA polymerase II.</text>
</comment>
<evidence type="ECO:0000259" key="13">
    <source>
        <dbReference type="PROSITE" id="PS50118"/>
    </source>
</evidence>
<keyword evidence="3 11" id="KW-0235">DNA replication</keyword>
<keyword evidence="5 11" id="KW-0805">Transcription regulation</keyword>
<name>A0A8J2WQK6_9STRA</name>
<keyword evidence="15" id="KW-1185">Reference proteome</keyword>
<evidence type="ECO:0000256" key="8">
    <source>
        <dbReference type="ARBA" id="ARBA00023204"/>
    </source>
</evidence>
<feature type="compositionally biased region" description="Basic residues" evidence="12">
    <location>
        <begin position="587"/>
        <end position="596"/>
    </location>
</feature>
<dbReference type="InterPro" id="IPR000969">
    <property type="entry name" value="SSRP1/POB3"/>
</dbReference>
<evidence type="ECO:0000256" key="5">
    <source>
        <dbReference type="ARBA" id="ARBA00023015"/>
    </source>
</evidence>
<feature type="compositionally biased region" description="Acidic residues" evidence="12">
    <location>
        <begin position="498"/>
        <end position="508"/>
    </location>
</feature>
<dbReference type="GO" id="GO:0042393">
    <property type="term" value="F:histone binding"/>
    <property type="evidence" value="ECO:0007669"/>
    <property type="project" value="TreeGrafter"/>
</dbReference>
<proteinExistence type="inferred from homology"/>
<dbReference type="InterPro" id="IPR038167">
    <property type="entry name" value="SSRP1_sf"/>
</dbReference>
<comment type="subcellular location">
    <subcellularLocation>
        <location evidence="11">Nucleus</location>
    </subcellularLocation>
    <subcellularLocation>
        <location evidence="11">Chromosome</location>
    </subcellularLocation>
</comment>
<dbReference type="GO" id="GO:0031491">
    <property type="term" value="F:nucleosome binding"/>
    <property type="evidence" value="ECO:0007669"/>
    <property type="project" value="TreeGrafter"/>
</dbReference>
<keyword evidence="6 10" id="KW-0238">DNA-binding</keyword>
<dbReference type="AlphaFoldDB" id="A0A8J2WQK6"/>
<dbReference type="GO" id="GO:0035101">
    <property type="term" value="C:FACT complex"/>
    <property type="evidence" value="ECO:0007669"/>
    <property type="project" value="TreeGrafter"/>
</dbReference>
<feature type="DNA-binding region" description="HMG box" evidence="10">
    <location>
        <begin position="601"/>
        <end position="669"/>
    </location>
</feature>
<keyword evidence="7 11" id="KW-0804">Transcription</keyword>
<dbReference type="GO" id="GO:0003677">
    <property type="term" value="F:DNA binding"/>
    <property type="evidence" value="ECO:0007669"/>
    <property type="project" value="UniProtKB-UniRule"/>
</dbReference>
<dbReference type="Gene3D" id="2.30.29.220">
    <property type="entry name" value="Structure-specific recognition protein (SSRP1)"/>
    <property type="match status" value="1"/>
</dbReference>
<feature type="region of interest" description="Disordered" evidence="12">
    <location>
        <begin position="475"/>
        <end position="606"/>
    </location>
</feature>
<dbReference type="Gene3D" id="1.10.30.10">
    <property type="entry name" value="High mobility group box domain"/>
    <property type="match status" value="1"/>
</dbReference>
<evidence type="ECO:0000256" key="12">
    <source>
        <dbReference type="SAM" id="MobiDB-lite"/>
    </source>
</evidence>
<dbReference type="Pfam" id="PF00505">
    <property type="entry name" value="HMG_box"/>
    <property type="match status" value="1"/>
</dbReference>
<dbReference type="PROSITE" id="PS50118">
    <property type="entry name" value="HMG_BOX_2"/>
    <property type="match status" value="1"/>
</dbReference>
<accession>A0A8J2WQK6</accession>
<evidence type="ECO:0000256" key="6">
    <source>
        <dbReference type="ARBA" id="ARBA00023125"/>
    </source>
</evidence>
<dbReference type="Gene3D" id="2.30.29.30">
    <property type="entry name" value="Pleckstrin-homology domain (PH domain)/Phosphotyrosine-binding domain (PTB)"/>
    <property type="match status" value="1"/>
</dbReference>
<evidence type="ECO:0000313" key="15">
    <source>
        <dbReference type="Proteomes" id="UP000789595"/>
    </source>
</evidence>
<dbReference type="FunFam" id="2.30.29.150:FF:000001">
    <property type="entry name" value="Fact complex subunit ssrp1"/>
    <property type="match status" value="1"/>
</dbReference>
<keyword evidence="8 11" id="KW-0234">DNA repair</keyword>
<dbReference type="InterPro" id="IPR024954">
    <property type="entry name" value="SSRP1_DD"/>
</dbReference>
<dbReference type="FunFam" id="1.10.30.10:FF:000016">
    <property type="entry name" value="FACT complex subunit SSRP1"/>
    <property type="match status" value="1"/>
</dbReference>
<protein>
    <recommendedName>
        <fullName evidence="11">FACT complex subunit SSRP1</fullName>
    </recommendedName>
</protein>
<evidence type="ECO:0000256" key="2">
    <source>
        <dbReference type="ARBA" id="ARBA00022454"/>
    </source>
</evidence>
<dbReference type="Proteomes" id="UP000789595">
    <property type="component" value="Unassembled WGS sequence"/>
</dbReference>